<sequence>MGLAARTALAATLAWLIALALPWEIAQTYPYFAPLGAVVGSYSTVRSSVRNSARAVAAIVCGALVSLVVAELLGRDLLVVPLVVFLATLLAGWRLFADQGSWVLTVGLFVLVVGVQHPVQYAVGYTVLTLLGGCVAVAVNTVLPSLPLAQSQDAVQRLATTLADQLEDLAEGLRRDDPPGPQEWAERLRSVAPVRESLRRSREETEESVAGNVRALRHVETVRQQHVTGVALENLAVRVEELTELLVESLTPRDAEVALPAGLRWPTADVLGALAAVLREREDDDATRTALRTALQRLSAAESTAKFSTERDRQSAGAVVTALRRCLGALDVRTPADTDDAEVVAPTPWLRPDPDLPRRSGLRLPTPGRWRARRNRRSRD</sequence>
<keyword evidence="5 7" id="KW-0472">Membrane</keyword>
<gene>
    <name evidence="8" type="ORF">AB1207_15605</name>
</gene>
<keyword evidence="3 7" id="KW-0812">Transmembrane</keyword>
<dbReference type="RefSeq" id="WP_367639303.1">
    <property type="nucleotide sequence ID" value="NZ_JBFNQN010000010.1"/>
</dbReference>
<feature type="compositionally biased region" description="Basic residues" evidence="6">
    <location>
        <begin position="370"/>
        <end position="380"/>
    </location>
</feature>
<evidence type="ECO:0000256" key="4">
    <source>
        <dbReference type="ARBA" id="ARBA00022989"/>
    </source>
</evidence>
<name>A0ABV3P9J0_9ACTN</name>
<keyword evidence="2" id="KW-1003">Cell membrane</keyword>
<dbReference type="Pfam" id="PF06081">
    <property type="entry name" value="ArAE_1"/>
    <property type="match status" value="1"/>
</dbReference>
<evidence type="ECO:0000256" key="2">
    <source>
        <dbReference type="ARBA" id="ARBA00022475"/>
    </source>
</evidence>
<dbReference type="InterPro" id="IPR010343">
    <property type="entry name" value="ArAE_1"/>
</dbReference>
<proteinExistence type="predicted"/>
<feature type="transmembrane region" description="Helical" evidence="7">
    <location>
        <begin position="99"/>
        <end position="115"/>
    </location>
</feature>
<keyword evidence="9" id="KW-1185">Reference proteome</keyword>
<reference evidence="8 9" key="1">
    <citation type="submission" date="2024-07" db="EMBL/GenBank/DDBJ databases">
        <authorList>
            <person name="Thanompreechachai J."/>
            <person name="Duangmal K."/>
        </authorList>
    </citation>
    <scope>NUCLEOTIDE SEQUENCE [LARGE SCALE GENOMIC DNA]</scope>
    <source>
        <strain evidence="8 9">KCTC 19886</strain>
    </source>
</reference>
<accession>A0ABV3P9J0</accession>
<protein>
    <submittedName>
        <fullName evidence="8">Aromatic acid exporter family protein</fullName>
    </submittedName>
</protein>
<feature type="transmembrane region" description="Helical" evidence="7">
    <location>
        <begin position="122"/>
        <end position="143"/>
    </location>
</feature>
<feature type="transmembrane region" description="Helical" evidence="7">
    <location>
        <begin position="77"/>
        <end position="93"/>
    </location>
</feature>
<comment type="subcellular location">
    <subcellularLocation>
        <location evidence="1">Cell membrane</location>
        <topology evidence="1">Multi-pass membrane protein</topology>
    </subcellularLocation>
</comment>
<evidence type="ECO:0000256" key="1">
    <source>
        <dbReference type="ARBA" id="ARBA00004651"/>
    </source>
</evidence>
<dbReference type="EMBL" id="JBFNQN010000010">
    <property type="protein sequence ID" value="MEW9266177.1"/>
    <property type="molecule type" value="Genomic_DNA"/>
</dbReference>
<feature type="transmembrane region" description="Helical" evidence="7">
    <location>
        <begin position="52"/>
        <end position="70"/>
    </location>
</feature>
<organism evidence="8 9">
    <name type="scientific">Kineococcus endophyticus</name>
    <dbReference type="NCBI Taxonomy" id="1181883"/>
    <lineage>
        <taxon>Bacteria</taxon>
        <taxon>Bacillati</taxon>
        <taxon>Actinomycetota</taxon>
        <taxon>Actinomycetes</taxon>
        <taxon>Kineosporiales</taxon>
        <taxon>Kineosporiaceae</taxon>
        <taxon>Kineococcus</taxon>
    </lineage>
</organism>
<evidence type="ECO:0000313" key="9">
    <source>
        <dbReference type="Proteomes" id="UP001555826"/>
    </source>
</evidence>
<evidence type="ECO:0000256" key="5">
    <source>
        <dbReference type="ARBA" id="ARBA00023136"/>
    </source>
</evidence>
<keyword evidence="4 7" id="KW-1133">Transmembrane helix</keyword>
<evidence type="ECO:0000256" key="6">
    <source>
        <dbReference type="SAM" id="MobiDB-lite"/>
    </source>
</evidence>
<comment type="caution">
    <text evidence="8">The sequence shown here is derived from an EMBL/GenBank/DDBJ whole genome shotgun (WGS) entry which is preliminary data.</text>
</comment>
<evidence type="ECO:0000256" key="3">
    <source>
        <dbReference type="ARBA" id="ARBA00022692"/>
    </source>
</evidence>
<evidence type="ECO:0000313" key="8">
    <source>
        <dbReference type="EMBL" id="MEW9266177.1"/>
    </source>
</evidence>
<evidence type="ECO:0000256" key="7">
    <source>
        <dbReference type="SAM" id="Phobius"/>
    </source>
</evidence>
<dbReference type="Proteomes" id="UP001555826">
    <property type="component" value="Unassembled WGS sequence"/>
</dbReference>
<feature type="region of interest" description="Disordered" evidence="6">
    <location>
        <begin position="338"/>
        <end position="380"/>
    </location>
</feature>